<feature type="compositionally biased region" description="Polar residues" evidence="2">
    <location>
        <begin position="986"/>
        <end position="1005"/>
    </location>
</feature>
<feature type="compositionally biased region" description="Basic residues" evidence="2">
    <location>
        <begin position="546"/>
        <end position="559"/>
    </location>
</feature>
<dbReference type="InterPro" id="IPR005176">
    <property type="entry name" value="PONY_dom"/>
</dbReference>
<dbReference type="GO" id="GO:0032182">
    <property type="term" value="F:ubiquitin-like protein binding"/>
    <property type="evidence" value="ECO:0007669"/>
    <property type="project" value="TreeGrafter"/>
</dbReference>
<feature type="compositionally biased region" description="Low complexity" evidence="2">
    <location>
        <begin position="1417"/>
        <end position="1433"/>
    </location>
</feature>
<dbReference type="Pfam" id="PF03556">
    <property type="entry name" value="Cullin_binding"/>
    <property type="match status" value="1"/>
</dbReference>
<accession>A0AA39UXX9</accession>
<dbReference type="PANTHER" id="PTHR12281">
    <property type="entry name" value="RP42 RELATED"/>
    <property type="match status" value="1"/>
</dbReference>
<evidence type="ECO:0000256" key="2">
    <source>
        <dbReference type="SAM" id="MobiDB-lite"/>
    </source>
</evidence>
<organism evidence="4 5">
    <name type="scientific">Cladonia borealis</name>
    <dbReference type="NCBI Taxonomy" id="184061"/>
    <lineage>
        <taxon>Eukaryota</taxon>
        <taxon>Fungi</taxon>
        <taxon>Dikarya</taxon>
        <taxon>Ascomycota</taxon>
        <taxon>Pezizomycotina</taxon>
        <taxon>Lecanoromycetes</taxon>
        <taxon>OSLEUM clade</taxon>
        <taxon>Lecanoromycetidae</taxon>
        <taxon>Lecanorales</taxon>
        <taxon>Lecanorineae</taxon>
        <taxon>Cladoniaceae</taxon>
        <taxon>Cladonia</taxon>
    </lineage>
</organism>
<feature type="compositionally biased region" description="Polar residues" evidence="2">
    <location>
        <begin position="1369"/>
        <end position="1385"/>
    </location>
</feature>
<dbReference type="Proteomes" id="UP001166286">
    <property type="component" value="Unassembled WGS sequence"/>
</dbReference>
<feature type="compositionally biased region" description="Basic and acidic residues" evidence="2">
    <location>
        <begin position="1471"/>
        <end position="1481"/>
    </location>
</feature>
<evidence type="ECO:0000256" key="1">
    <source>
        <dbReference type="RuleBase" id="RU410713"/>
    </source>
</evidence>
<feature type="compositionally biased region" description="Polar residues" evidence="2">
    <location>
        <begin position="1307"/>
        <end position="1322"/>
    </location>
</feature>
<dbReference type="GO" id="GO:0031624">
    <property type="term" value="F:ubiquitin conjugating enzyme binding"/>
    <property type="evidence" value="ECO:0007669"/>
    <property type="project" value="TreeGrafter"/>
</dbReference>
<feature type="region of interest" description="Disordered" evidence="2">
    <location>
        <begin position="424"/>
        <end position="491"/>
    </location>
</feature>
<feature type="compositionally biased region" description="Acidic residues" evidence="2">
    <location>
        <begin position="424"/>
        <end position="450"/>
    </location>
</feature>
<feature type="compositionally biased region" description="Polar residues" evidence="2">
    <location>
        <begin position="1260"/>
        <end position="1281"/>
    </location>
</feature>
<feature type="compositionally biased region" description="Basic and acidic residues" evidence="2">
    <location>
        <begin position="454"/>
        <end position="469"/>
    </location>
</feature>
<dbReference type="Gene3D" id="1.10.238.200">
    <property type="entry name" value="Cullin, PONY binding domain"/>
    <property type="match status" value="1"/>
</dbReference>
<feature type="region of interest" description="Disordered" evidence="2">
    <location>
        <begin position="958"/>
        <end position="1041"/>
    </location>
</feature>
<dbReference type="GO" id="GO:0000151">
    <property type="term" value="C:ubiquitin ligase complex"/>
    <property type="evidence" value="ECO:0007669"/>
    <property type="project" value="TreeGrafter"/>
</dbReference>
<dbReference type="Gene3D" id="1.10.8.10">
    <property type="entry name" value="DNA helicase RuvA subunit, C-terminal domain"/>
    <property type="match status" value="1"/>
</dbReference>
<evidence type="ECO:0000259" key="3">
    <source>
        <dbReference type="PROSITE" id="PS51229"/>
    </source>
</evidence>
<dbReference type="GO" id="GO:0045116">
    <property type="term" value="P:protein neddylation"/>
    <property type="evidence" value="ECO:0007669"/>
    <property type="project" value="TreeGrafter"/>
</dbReference>
<dbReference type="InterPro" id="IPR014764">
    <property type="entry name" value="DCN-prot"/>
</dbReference>
<protein>
    <recommendedName>
        <fullName evidence="1">Defective in cullin neddylation protein</fullName>
    </recommendedName>
</protein>
<dbReference type="Pfam" id="PF14555">
    <property type="entry name" value="UBA_4"/>
    <property type="match status" value="1"/>
</dbReference>
<dbReference type="PANTHER" id="PTHR12281:SF31">
    <property type="entry name" value="DCN1-LIKE PROTEIN 3"/>
    <property type="match status" value="1"/>
</dbReference>
<evidence type="ECO:0000313" key="4">
    <source>
        <dbReference type="EMBL" id="KAK0507897.1"/>
    </source>
</evidence>
<dbReference type="GO" id="GO:0097602">
    <property type="term" value="F:cullin family protein binding"/>
    <property type="evidence" value="ECO:0007669"/>
    <property type="project" value="TreeGrafter"/>
</dbReference>
<evidence type="ECO:0000313" key="5">
    <source>
        <dbReference type="Proteomes" id="UP001166286"/>
    </source>
</evidence>
<sequence>MPASYTPQQKAAIAQFVGFTSTKDSVAAKQLKSHGWNIEQAVDAPGILYPARSKAISRKGGKMSLSKEKQAVIMKRQCRQQKRGDWAKKKTWYDKALALEFFKQDRKDIRAILEEAEARGEYLPLLDNETPFGGLANEFERVLLPCYFRSKDLEAKGLDVVFREISEEEEEIFYSEPSLISTKKLFKSLIKQAGENNSWIKEKDLPLYLRFAIKRPLMSELQFCRALEILDLTLDFGKDEAISHIDNGPPGLASNDSEEDDARQFRENRQALMNVYELVQDGMVDSEAAYQHYREILGYTNVDKETLIASLQNYGIPITQTPSPGRSAAQEPAIQIHPGTQTTTFNQSIEQTLPIDEGSMQIIEELSNLIKLYRSRHITLVEVIKLIYERLDPYQPKRGVIKDYVKGSRAPDDAAHNLWEEAAELNSDDNEDDDDDDDDDNDDDDNEEDGAASKSDEDSKSNHNAESHPKTNLPESRALNGYDDQKTLEPTNGKSIALDLLIGPPARLLRKSRSPARDTGTRGQRQDTPILDAIAPTAGDSESHGRGRGRGRGRTRTRGQKSSVTAPSSRDPIFYVQTGCRMPTKRARRIAYGLGLPYDYLRYRFRKRLAREVKKEAEGARLPVLLPKSKRKASDVAGQSRPRKTPRLKLFVKPRDTNVDSGSTLERGDVTESKTSCPTCLHHPCHCSAEPPRPLELESRCPKCQQRSCTCVESLRSPNRDQKADADESTHVDFNDIGQYSDSPYPVLAYLSRIWEARDIFHSFIKVGLGNSTEAMKESAYSVLAEIGLGINLGEIEDCITKKDVMAVSVLQRLQGGLREAALLSTKRYSSKSRSIKGARTTKSAGNRVQISEDKALTPQPAKEIESDANCDAKSASSDIAAYSDLADDAESLPFTVSHSLPAIAGSQMLIEIGKGILSGKLKSSTERNKMADAVLRHTKEALHEVLDCEEMRDQNSVAAGNADSAGLPSRVDRSLSKPPEAGNAVNPSRNAESDPCSAQTNSPPSEFHHDPEPMSIATNGDSLRGSVDMRSSSSASCQGPHPVMSHLLGITKNAFIIPRLMKLAKSAKISRPDVEWMRTLLEAVQKGMRCGAIKGPWSKVDIAAVSTMQRILRDHSSRSLPYEKENTPPGGIDIKAVPPKLPNSNPVLAYLTLVLRDQKSEDSTLQFLQNLERNRTSEGTKGEVERIVGLIKQGIRTKEIDRSGYQTWKDIDACDILDRLYEKCKPLHACGPHADIWSATESAKADSAGTGKPEGPKDSNLNSGAPTQDLSPGQHSSPSSDIARELEGESLDTNTQVESLEGSLKLTPSLNVSRSPTNESPQPLGIPVIPEAGHPEPKGAEDSSTPPPTPQSRSYGISRPASPVAESIEQNSDSPLSPWTTPYEFSTYKFSVPKNPYAESGLERPQPPPTPRPRPNDSSSPISSVAESSFESPEPPPTPQLKAKELPGPRIPAPKSLSQRLKRKNVSSKGRPEEPPASDMFKDMTADECFEYFQNVASREQRSFSSVMAERRAIRKRPGEADYRYFFSFFQSSNGGAPNLAATLSKLFDKYRDNPKEEPDKIGVEGSMKYLGDLHVKLDEVVVLAVLTELNAPTMGEFSRSPFIDGWVKNRAETLSKQQAQVTTWRRSLSPSPDFFKKVYKQTFILARQQGQRVLPLDVAIEYWRLLFTPPSLSWNTSSTPWLDWWIEYLEEKWTKSINKDMWDQTHNFMAKSREDETMSWWSEDGAWPGVLDDFVVYVKEKRGTPTETEMDIG</sequence>
<name>A0AA39UXX9_9LECA</name>
<dbReference type="InterPro" id="IPR042460">
    <property type="entry name" value="DCN1-like_PONY"/>
</dbReference>
<proteinExistence type="predicted"/>
<comment type="caution">
    <text evidence="4">The sequence shown here is derived from an EMBL/GenBank/DDBJ whole genome shotgun (WGS) entry which is preliminary data.</text>
</comment>
<feature type="region of interest" description="Disordered" evidence="2">
    <location>
        <begin position="1242"/>
        <end position="1481"/>
    </location>
</feature>
<feature type="region of interest" description="Disordered" evidence="2">
    <location>
        <begin position="507"/>
        <end position="570"/>
    </location>
</feature>
<dbReference type="Gene3D" id="1.10.238.10">
    <property type="entry name" value="EF-hand"/>
    <property type="match status" value="1"/>
</dbReference>
<dbReference type="EMBL" id="JAFEKC020000022">
    <property type="protein sequence ID" value="KAK0507897.1"/>
    <property type="molecule type" value="Genomic_DNA"/>
</dbReference>
<keyword evidence="5" id="KW-1185">Reference proteome</keyword>
<dbReference type="PROSITE" id="PS51229">
    <property type="entry name" value="DCUN1"/>
    <property type="match status" value="1"/>
</dbReference>
<reference evidence="4" key="1">
    <citation type="submission" date="2023-03" db="EMBL/GenBank/DDBJ databases">
        <title>Complete genome of Cladonia borealis.</title>
        <authorList>
            <person name="Park H."/>
        </authorList>
    </citation>
    <scope>NUCLEOTIDE SEQUENCE</scope>
    <source>
        <strain evidence="4">ANT050790</strain>
    </source>
</reference>
<gene>
    <name evidence="4" type="ORF">JMJ35_009786</name>
</gene>
<feature type="domain" description="DCUN1" evidence="3">
    <location>
        <begin position="1540"/>
        <end position="1741"/>
    </location>
</feature>
<comment type="function">
    <text evidence="1">Neddylation of cullins play an essential role in the regulation of SCF-type complexes activity.</text>
</comment>